<organism evidence="3 4">
    <name type="scientific">Trichoderma gamsii</name>
    <dbReference type="NCBI Taxonomy" id="398673"/>
    <lineage>
        <taxon>Eukaryota</taxon>
        <taxon>Fungi</taxon>
        <taxon>Dikarya</taxon>
        <taxon>Ascomycota</taxon>
        <taxon>Pezizomycotina</taxon>
        <taxon>Sordariomycetes</taxon>
        <taxon>Hypocreomycetidae</taxon>
        <taxon>Hypocreales</taxon>
        <taxon>Hypocreaceae</taxon>
        <taxon>Trichoderma</taxon>
    </lineage>
</organism>
<dbReference type="EMBL" id="MTYH01000083">
    <property type="protein sequence ID" value="PNP39351.1"/>
    <property type="molecule type" value="Genomic_DNA"/>
</dbReference>
<evidence type="ECO:0000259" key="2">
    <source>
        <dbReference type="Pfam" id="PF07110"/>
    </source>
</evidence>
<accession>A0A2K0T1E8</accession>
<dbReference type="Pfam" id="PF07110">
    <property type="entry name" value="EthD"/>
    <property type="match status" value="1"/>
</dbReference>
<reference evidence="3 4" key="1">
    <citation type="submission" date="2017-02" db="EMBL/GenBank/DDBJ databases">
        <title>Genomes of Trichoderma spp. with biocontrol activity.</title>
        <authorList>
            <person name="Gardiner D."/>
            <person name="Kazan K."/>
            <person name="Vos C."/>
            <person name="Harvey P."/>
        </authorList>
    </citation>
    <scope>NUCLEOTIDE SEQUENCE [LARGE SCALE GENOMIC DNA]</scope>
    <source>
        <strain evidence="3 4">A5MH</strain>
    </source>
</reference>
<dbReference type="OrthoDB" id="3454835at2759"/>
<dbReference type="Gene3D" id="3.30.70.100">
    <property type="match status" value="1"/>
</dbReference>
<gene>
    <name evidence="3" type="ORF">TGAMA5MH_08769</name>
</gene>
<name>A0A2K0T1E8_9HYPO</name>
<protein>
    <recommendedName>
        <fullName evidence="2">EthD domain-containing protein</fullName>
    </recommendedName>
</protein>
<comment type="similarity">
    <text evidence="1">Belongs to the tpcK family.</text>
</comment>
<dbReference type="GO" id="GO:0016491">
    <property type="term" value="F:oxidoreductase activity"/>
    <property type="evidence" value="ECO:0007669"/>
    <property type="project" value="InterPro"/>
</dbReference>
<dbReference type="SUPFAM" id="SSF54909">
    <property type="entry name" value="Dimeric alpha+beta barrel"/>
    <property type="match status" value="1"/>
</dbReference>
<sequence length="135" mass="15133">MAGTFRHVAKATFLVSKKEGLSDEEFRKHYTEVHAPMALDFCKRYGVLDYSIHFNTEAERAVTRAAFGSKTSFINCDAITTFVFPNMELLLASFADPEYETKLGADEKNFANDQKLQFAVSDEFVLLAGGQEQTS</sequence>
<dbReference type="AlphaFoldDB" id="A0A2K0T1E8"/>
<dbReference type="InterPro" id="IPR011008">
    <property type="entry name" value="Dimeric_a/b-barrel"/>
</dbReference>
<dbReference type="InterPro" id="IPR009799">
    <property type="entry name" value="EthD_dom"/>
</dbReference>
<comment type="caution">
    <text evidence="3">The sequence shown here is derived from an EMBL/GenBank/DDBJ whole genome shotgun (WGS) entry which is preliminary data.</text>
</comment>
<evidence type="ECO:0000313" key="4">
    <source>
        <dbReference type="Proteomes" id="UP000236546"/>
    </source>
</evidence>
<evidence type="ECO:0000313" key="3">
    <source>
        <dbReference type="EMBL" id="PNP39351.1"/>
    </source>
</evidence>
<evidence type="ECO:0000256" key="1">
    <source>
        <dbReference type="ARBA" id="ARBA00005986"/>
    </source>
</evidence>
<proteinExistence type="inferred from homology"/>
<feature type="domain" description="EthD" evidence="2">
    <location>
        <begin position="18"/>
        <end position="112"/>
    </location>
</feature>
<dbReference type="Proteomes" id="UP000236546">
    <property type="component" value="Unassembled WGS sequence"/>
</dbReference>